<gene>
    <name evidence="1" type="ORF">B0H17DRAFT_1142820</name>
</gene>
<reference evidence="1" key="1">
    <citation type="submission" date="2023-03" db="EMBL/GenBank/DDBJ databases">
        <title>Massive genome expansion in bonnet fungi (Mycena s.s.) driven by repeated elements and novel gene families across ecological guilds.</title>
        <authorList>
            <consortium name="Lawrence Berkeley National Laboratory"/>
            <person name="Harder C.B."/>
            <person name="Miyauchi S."/>
            <person name="Viragh M."/>
            <person name="Kuo A."/>
            <person name="Thoen E."/>
            <person name="Andreopoulos B."/>
            <person name="Lu D."/>
            <person name="Skrede I."/>
            <person name="Drula E."/>
            <person name="Henrissat B."/>
            <person name="Morin E."/>
            <person name="Kohler A."/>
            <person name="Barry K."/>
            <person name="LaButti K."/>
            <person name="Morin E."/>
            <person name="Salamov A."/>
            <person name="Lipzen A."/>
            <person name="Mereny Z."/>
            <person name="Hegedus B."/>
            <person name="Baldrian P."/>
            <person name="Stursova M."/>
            <person name="Weitz H."/>
            <person name="Taylor A."/>
            <person name="Grigoriev I.V."/>
            <person name="Nagy L.G."/>
            <person name="Martin F."/>
            <person name="Kauserud H."/>
        </authorList>
    </citation>
    <scope>NUCLEOTIDE SEQUENCE</scope>
    <source>
        <strain evidence="1">CBHHK067</strain>
    </source>
</reference>
<evidence type="ECO:0000313" key="2">
    <source>
        <dbReference type="Proteomes" id="UP001221757"/>
    </source>
</evidence>
<proteinExistence type="predicted"/>
<keyword evidence="2" id="KW-1185">Reference proteome</keyword>
<dbReference type="Proteomes" id="UP001221757">
    <property type="component" value="Unassembled WGS sequence"/>
</dbReference>
<dbReference type="EMBL" id="JARKIE010000202">
    <property type="protein sequence ID" value="KAJ7667331.1"/>
    <property type="molecule type" value="Genomic_DNA"/>
</dbReference>
<evidence type="ECO:0000313" key="1">
    <source>
        <dbReference type="EMBL" id="KAJ7667331.1"/>
    </source>
</evidence>
<dbReference type="AlphaFoldDB" id="A0AAD7CX26"/>
<accession>A0AAD7CX26</accession>
<comment type="caution">
    <text evidence="1">The sequence shown here is derived from an EMBL/GenBank/DDBJ whole genome shotgun (WGS) entry which is preliminary data.</text>
</comment>
<name>A0AAD7CX26_MYCRO</name>
<protein>
    <submittedName>
        <fullName evidence="1">Uncharacterized protein</fullName>
    </submittedName>
</protein>
<sequence>MDHIRTAITKHILSGLCSQFSHSHPPSSLPPDISVPDCVDVHNEWRINTINPDLQVNILTAIHGSKTSLIPMRRILTNLDIDHQPSDPLRVLREKLRAYILPLRKGKRVEREQQAQHEKMTRFNEQLKQMRESWPQLIPQALKNKIIKLFVKERRPRPSQLSPVPLAPKLSLFYHDAHCH</sequence>
<organism evidence="1 2">
    <name type="scientific">Mycena rosella</name>
    <name type="common">Pink bonnet</name>
    <name type="synonym">Agaricus rosellus</name>
    <dbReference type="NCBI Taxonomy" id="1033263"/>
    <lineage>
        <taxon>Eukaryota</taxon>
        <taxon>Fungi</taxon>
        <taxon>Dikarya</taxon>
        <taxon>Basidiomycota</taxon>
        <taxon>Agaricomycotina</taxon>
        <taxon>Agaricomycetes</taxon>
        <taxon>Agaricomycetidae</taxon>
        <taxon>Agaricales</taxon>
        <taxon>Marasmiineae</taxon>
        <taxon>Mycenaceae</taxon>
        <taxon>Mycena</taxon>
    </lineage>
</organism>